<organism evidence="1">
    <name type="scientific">Rhizophora mucronata</name>
    <name type="common">Asiatic mangrove</name>
    <dbReference type="NCBI Taxonomy" id="61149"/>
    <lineage>
        <taxon>Eukaryota</taxon>
        <taxon>Viridiplantae</taxon>
        <taxon>Streptophyta</taxon>
        <taxon>Embryophyta</taxon>
        <taxon>Tracheophyta</taxon>
        <taxon>Spermatophyta</taxon>
        <taxon>Magnoliopsida</taxon>
        <taxon>eudicotyledons</taxon>
        <taxon>Gunneridae</taxon>
        <taxon>Pentapetalae</taxon>
        <taxon>rosids</taxon>
        <taxon>fabids</taxon>
        <taxon>Malpighiales</taxon>
        <taxon>Rhizophoraceae</taxon>
        <taxon>Rhizophora</taxon>
    </lineage>
</organism>
<accession>A0A2P2MTQ7</accession>
<evidence type="ECO:0000313" key="1">
    <source>
        <dbReference type="EMBL" id="MBX33617.1"/>
    </source>
</evidence>
<dbReference type="AlphaFoldDB" id="A0A2P2MTQ7"/>
<sequence length="56" mass="6420">MVSHTKTKIHMLHTRLCFLAFSLHGKNPHSSLNHGIKRPPLPKNRLPLCKHNCSLK</sequence>
<proteinExistence type="predicted"/>
<reference evidence="1" key="1">
    <citation type="submission" date="2018-02" db="EMBL/GenBank/DDBJ databases">
        <title>Rhizophora mucronata_Transcriptome.</title>
        <authorList>
            <person name="Meera S.P."/>
            <person name="Sreeshan A."/>
            <person name="Augustine A."/>
        </authorList>
    </citation>
    <scope>NUCLEOTIDE SEQUENCE</scope>
    <source>
        <tissue evidence="1">Leaf</tissue>
    </source>
</reference>
<protein>
    <submittedName>
        <fullName evidence="1">Uncharacterized protein</fullName>
    </submittedName>
</protein>
<name>A0A2P2MTQ7_RHIMU</name>
<dbReference type="EMBL" id="GGEC01053133">
    <property type="protein sequence ID" value="MBX33617.1"/>
    <property type="molecule type" value="Transcribed_RNA"/>
</dbReference>